<dbReference type="InterPro" id="IPR000198">
    <property type="entry name" value="RhoGAP_dom"/>
</dbReference>
<keyword evidence="3" id="KW-1185">Reference proteome</keyword>
<gene>
    <name evidence="2" type="ORF">NGRA_1583</name>
</gene>
<accession>A0A9P6GZ85</accession>
<proteinExistence type="predicted"/>
<name>A0A9P6GZ85_9MICR</name>
<dbReference type="EMBL" id="SBJO01000111">
    <property type="protein sequence ID" value="KAF9763016.1"/>
    <property type="molecule type" value="Genomic_DNA"/>
</dbReference>
<dbReference type="SUPFAM" id="SSF48350">
    <property type="entry name" value="GTPase activation domain, GAP"/>
    <property type="match status" value="1"/>
</dbReference>
<feature type="domain" description="Rho-GAP" evidence="1">
    <location>
        <begin position="68"/>
        <end position="205"/>
    </location>
</feature>
<evidence type="ECO:0000313" key="2">
    <source>
        <dbReference type="EMBL" id="KAF9763016.1"/>
    </source>
</evidence>
<sequence>MENETIYYDTLRETEVEILKKECLRVIRMEPKDNICDNFFNDLCSIFSCCCGVCDTSSPGITEDVIKVTEILKNNDTIPKLFYQEILKEDLEEISEAMSYGYGLPYEKVDPLILAAALKTFCRDHLDYYLPKDIHLLLLYSYRDNEKERKEAILRRVPFIMSEHYRLFFIQMFRLFRGIDKEYESSKVNLEDMLDMFSTLLIKEPEGSATFNGYTKKLILKDLMDTDFTKVPKEFF</sequence>
<evidence type="ECO:0000259" key="1">
    <source>
        <dbReference type="Pfam" id="PF00620"/>
    </source>
</evidence>
<reference evidence="2 3" key="1">
    <citation type="journal article" date="2020" name="Genome Biol. Evol.">
        <title>Comparative genomics of strictly vertically transmitted, feminizing microsporidia endosymbionts of amphipod crustaceans.</title>
        <authorList>
            <person name="Cormier A."/>
            <person name="Chebbi M.A."/>
            <person name="Giraud I."/>
            <person name="Wattier R."/>
            <person name="Teixeira M."/>
            <person name="Gilbert C."/>
            <person name="Rigaud T."/>
            <person name="Cordaux R."/>
        </authorList>
    </citation>
    <scope>NUCLEOTIDE SEQUENCE [LARGE SCALE GENOMIC DNA]</scope>
    <source>
        <strain evidence="2 3">Ou3-Ou53</strain>
    </source>
</reference>
<dbReference type="Proteomes" id="UP000740883">
    <property type="component" value="Unassembled WGS sequence"/>
</dbReference>
<comment type="caution">
    <text evidence="2">The sequence shown here is derived from an EMBL/GenBank/DDBJ whole genome shotgun (WGS) entry which is preliminary data.</text>
</comment>
<dbReference type="GO" id="GO:0007165">
    <property type="term" value="P:signal transduction"/>
    <property type="evidence" value="ECO:0007669"/>
    <property type="project" value="InterPro"/>
</dbReference>
<evidence type="ECO:0000313" key="3">
    <source>
        <dbReference type="Proteomes" id="UP000740883"/>
    </source>
</evidence>
<dbReference type="InterPro" id="IPR008936">
    <property type="entry name" value="Rho_GTPase_activation_prot"/>
</dbReference>
<protein>
    <recommendedName>
        <fullName evidence="1">Rho-GAP domain-containing protein</fullName>
    </recommendedName>
</protein>
<dbReference type="Gene3D" id="1.10.555.10">
    <property type="entry name" value="Rho GTPase activation protein"/>
    <property type="match status" value="1"/>
</dbReference>
<organism evidence="2 3">
    <name type="scientific">Nosema granulosis</name>
    <dbReference type="NCBI Taxonomy" id="83296"/>
    <lineage>
        <taxon>Eukaryota</taxon>
        <taxon>Fungi</taxon>
        <taxon>Fungi incertae sedis</taxon>
        <taxon>Microsporidia</taxon>
        <taxon>Nosematidae</taxon>
        <taxon>Nosema</taxon>
    </lineage>
</organism>
<dbReference type="OrthoDB" id="3196451at2759"/>
<dbReference type="AlphaFoldDB" id="A0A9P6GZ85"/>
<dbReference type="Pfam" id="PF00620">
    <property type="entry name" value="RhoGAP"/>
    <property type="match status" value="1"/>
</dbReference>